<evidence type="ECO:0000313" key="1">
    <source>
        <dbReference type="EMBL" id="CAH1976522.1"/>
    </source>
</evidence>
<protein>
    <submittedName>
        <fullName evidence="1">Uncharacterized protein</fullName>
    </submittedName>
</protein>
<evidence type="ECO:0000313" key="2">
    <source>
        <dbReference type="Proteomes" id="UP001152888"/>
    </source>
</evidence>
<sequence length="73" mass="8815">MEAYRKRGLKKCVVPGCTYIHFQNMMPLYSTNGSSMYEIQFWTMKVTNKFIKDFWCVTYIFRKVIKCLDPREV</sequence>
<organism evidence="1 2">
    <name type="scientific">Acanthoscelides obtectus</name>
    <name type="common">Bean weevil</name>
    <name type="synonym">Bruchus obtectus</name>
    <dbReference type="NCBI Taxonomy" id="200917"/>
    <lineage>
        <taxon>Eukaryota</taxon>
        <taxon>Metazoa</taxon>
        <taxon>Ecdysozoa</taxon>
        <taxon>Arthropoda</taxon>
        <taxon>Hexapoda</taxon>
        <taxon>Insecta</taxon>
        <taxon>Pterygota</taxon>
        <taxon>Neoptera</taxon>
        <taxon>Endopterygota</taxon>
        <taxon>Coleoptera</taxon>
        <taxon>Polyphaga</taxon>
        <taxon>Cucujiformia</taxon>
        <taxon>Chrysomeloidea</taxon>
        <taxon>Chrysomelidae</taxon>
        <taxon>Bruchinae</taxon>
        <taxon>Bruchini</taxon>
        <taxon>Acanthoscelides</taxon>
    </lineage>
</organism>
<keyword evidence="2" id="KW-1185">Reference proteome</keyword>
<comment type="caution">
    <text evidence="1">The sequence shown here is derived from an EMBL/GenBank/DDBJ whole genome shotgun (WGS) entry which is preliminary data.</text>
</comment>
<accession>A0A9P0PEA5</accession>
<name>A0A9P0PEA5_ACAOB</name>
<dbReference type="EMBL" id="CAKOFQ010006848">
    <property type="protein sequence ID" value="CAH1976522.1"/>
    <property type="molecule type" value="Genomic_DNA"/>
</dbReference>
<proteinExistence type="predicted"/>
<reference evidence="1" key="1">
    <citation type="submission" date="2022-03" db="EMBL/GenBank/DDBJ databases">
        <authorList>
            <person name="Sayadi A."/>
        </authorList>
    </citation>
    <scope>NUCLEOTIDE SEQUENCE</scope>
</reference>
<gene>
    <name evidence="1" type="ORF">ACAOBT_LOCUS12160</name>
</gene>
<dbReference type="Proteomes" id="UP001152888">
    <property type="component" value="Unassembled WGS sequence"/>
</dbReference>
<dbReference type="AlphaFoldDB" id="A0A9P0PEA5"/>